<dbReference type="AlphaFoldDB" id="A0AAU9V5H8"/>
<reference evidence="1" key="1">
    <citation type="submission" date="2022-03" db="EMBL/GenBank/DDBJ databases">
        <authorList>
            <person name="Tunstrom K."/>
        </authorList>
    </citation>
    <scope>NUCLEOTIDE SEQUENCE</scope>
</reference>
<name>A0AAU9V5H8_EUPED</name>
<dbReference type="InterPro" id="IPR011029">
    <property type="entry name" value="DEATH-like_dom_sf"/>
</dbReference>
<dbReference type="Gene3D" id="1.10.533.10">
    <property type="entry name" value="Death Domain, Fas"/>
    <property type="match status" value="1"/>
</dbReference>
<dbReference type="Proteomes" id="UP001153954">
    <property type="component" value="Unassembled WGS sequence"/>
</dbReference>
<protein>
    <submittedName>
        <fullName evidence="1">Uncharacterized protein</fullName>
    </submittedName>
</protein>
<comment type="caution">
    <text evidence="1">The sequence shown here is derived from an EMBL/GenBank/DDBJ whole genome shotgun (WGS) entry which is preliminary data.</text>
</comment>
<evidence type="ECO:0000313" key="2">
    <source>
        <dbReference type="Proteomes" id="UP001153954"/>
    </source>
</evidence>
<gene>
    <name evidence="1" type="ORF">EEDITHA_LOCUS19719</name>
</gene>
<dbReference type="EMBL" id="CAKOGL010000028">
    <property type="protein sequence ID" value="CAH2105466.1"/>
    <property type="molecule type" value="Genomic_DNA"/>
</dbReference>
<evidence type="ECO:0000313" key="1">
    <source>
        <dbReference type="EMBL" id="CAH2105466.1"/>
    </source>
</evidence>
<organism evidence="1 2">
    <name type="scientific">Euphydryas editha</name>
    <name type="common">Edith's checkerspot</name>
    <dbReference type="NCBI Taxonomy" id="104508"/>
    <lineage>
        <taxon>Eukaryota</taxon>
        <taxon>Metazoa</taxon>
        <taxon>Ecdysozoa</taxon>
        <taxon>Arthropoda</taxon>
        <taxon>Hexapoda</taxon>
        <taxon>Insecta</taxon>
        <taxon>Pterygota</taxon>
        <taxon>Neoptera</taxon>
        <taxon>Endopterygota</taxon>
        <taxon>Lepidoptera</taxon>
        <taxon>Glossata</taxon>
        <taxon>Ditrysia</taxon>
        <taxon>Papilionoidea</taxon>
        <taxon>Nymphalidae</taxon>
        <taxon>Nymphalinae</taxon>
        <taxon>Euphydryas</taxon>
    </lineage>
</organism>
<sequence length="99" mass="10923">MRRGADQQEAAEGPAALAELPSYVDELSAALERAGAWRELARRRRCGVLVATFAAAPRPARALLLHLRDFDDITSKSLALILDDMDQPEAASIVKRYIY</sequence>
<dbReference type="SUPFAM" id="SSF47986">
    <property type="entry name" value="DEATH domain"/>
    <property type="match status" value="1"/>
</dbReference>
<accession>A0AAU9V5H8</accession>
<proteinExistence type="predicted"/>
<keyword evidence="2" id="KW-1185">Reference proteome</keyword>